<protein>
    <submittedName>
        <fullName evidence="1">GH14658</fullName>
    </submittedName>
</protein>
<gene>
    <name evidence="1" type="primary">Dgri\GH14658</name>
    <name evidence="1" type="ORF">Dgri_GH14658</name>
</gene>
<proteinExistence type="predicted"/>
<dbReference type="InParanoid" id="B4IXQ2"/>
<evidence type="ECO:0000313" key="1">
    <source>
        <dbReference type="EMBL" id="EDV97514.1"/>
    </source>
</evidence>
<sequence length="229" mass="26371">MDGEPCLSILETKEFFENLTQLQHLQFLSLDTTPENLNENEALLKIILNCTNLRYLRLPYKTQGFNELILNLPNYLSKRNFQPKSPFVLSVQGSDALTDVEDKLKAHPRGELLHLDWNGKMFASELKSLSESLGHSDAYTDDRNIFKFPGKVAGDSFGPVDRWSSNANYKLALKSCTNKFNLDYDEELIKRCRDFTINNAEYEISNMEFAFNLKYDSIDEDNKFPEAES</sequence>
<accession>B4IXQ2</accession>
<dbReference type="HOGENOM" id="CLU_1210889_0_0_1"/>
<organism evidence="2">
    <name type="scientific">Drosophila grimshawi</name>
    <name type="common">Hawaiian fruit fly</name>
    <name type="synonym">Idiomyia grimshawi</name>
    <dbReference type="NCBI Taxonomy" id="7222"/>
    <lineage>
        <taxon>Eukaryota</taxon>
        <taxon>Metazoa</taxon>
        <taxon>Ecdysozoa</taxon>
        <taxon>Arthropoda</taxon>
        <taxon>Hexapoda</taxon>
        <taxon>Insecta</taxon>
        <taxon>Pterygota</taxon>
        <taxon>Neoptera</taxon>
        <taxon>Endopterygota</taxon>
        <taxon>Diptera</taxon>
        <taxon>Brachycera</taxon>
        <taxon>Muscomorpha</taxon>
        <taxon>Ephydroidea</taxon>
        <taxon>Drosophilidae</taxon>
        <taxon>Drosophila</taxon>
        <taxon>Hawaiian Drosophila</taxon>
    </lineage>
</organism>
<keyword evidence="2" id="KW-1185">Reference proteome</keyword>
<dbReference type="Proteomes" id="UP000001070">
    <property type="component" value="Unassembled WGS sequence"/>
</dbReference>
<evidence type="ECO:0000313" key="2">
    <source>
        <dbReference type="Proteomes" id="UP000001070"/>
    </source>
</evidence>
<reference evidence="1 2" key="1">
    <citation type="journal article" date="2007" name="Nature">
        <title>Evolution of genes and genomes on the Drosophila phylogeny.</title>
        <authorList>
            <consortium name="Drosophila 12 Genomes Consortium"/>
            <person name="Clark A.G."/>
            <person name="Eisen M.B."/>
            <person name="Smith D.R."/>
            <person name="Bergman C.M."/>
            <person name="Oliver B."/>
            <person name="Markow T.A."/>
            <person name="Kaufman T.C."/>
            <person name="Kellis M."/>
            <person name="Gelbart W."/>
            <person name="Iyer V.N."/>
            <person name="Pollard D.A."/>
            <person name="Sackton T.B."/>
            <person name="Larracuente A.M."/>
            <person name="Singh N.D."/>
            <person name="Abad J.P."/>
            <person name="Abt D.N."/>
            <person name="Adryan B."/>
            <person name="Aguade M."/>
            <person name="Akashi H."/>
            <person name="Anderson W.W."/>
            <person name="Aquadro C.F."/>
            <person name="Ardell D.H."/>
            <person name="Arguello R."/>
            <person name="Artieri C.G."/>
            <person name="Barbash D.A."/>
            <person name="Barker D."/>
            <person name="Barsanti P."/>
            <person name="Batterham P."/>
            <person name="Batzoglou S."/>
            <person name="Begun D."/>
            <person name="Bhutkar A."/>
            <person name="Blanco E."/>
            <person name="Bosak S.A."/>
            <person name="Bradley R.K."/>
            <person name="Brand A.D."/>
            <person name="Brent M.R."/>
            <person name="Brooks A.N."/>
            <person name="Brown R.H."/>
            <person name="Butlin R.K."/>
            <person name="Caggese C."/>
            <person name="Calvi B.R."/>
            <person name="Bernardo de Carvalho A."/>
            <person name="Caspi A."/>
            <person name="Castrezana S."/>
            <person name="Celniker S.E."/>
            <person name="Chang J.L."/>
            <person name="Chapple C."/>
            <person name="Chatterji S."/>
            <person name="Chinwalla A."/>
            <person name="Civetta A."/>
            <person name="Clifton S.W."/>
            <person name="Comeron J.M."/>
            <person name="Costello J.C."/>
            <person name="Coyne J.A."/>
            <person name="Daub J."/>
            <person name="David R.G."/>
            <person name="Delcher A.L."/>
            <person name="Delehaunty K."/>
            <person name="Do C.B."/>
            <person name="Ebling H."/>
            <person name="Edwards K."/>
            <person name="Eickbush T."/>
            <person name="Evans J.D."/>
            <person name="Filipski A."/>
            <person name="Findeiss S."/>
            <person name="Freyhult E."/>
            <person name="Fulton L."/>
            <person name="Fulton R."/>
            <person name="Garcia A.C."/>
            <person name="Gardiner A."/>
            <person name="Garfield D.A."/>
            <person name="Garvin B.E."/>
            <person name="Gibson G."/>
            <person name="Gilbert D."/>
            <person name="Gnerre S."/>
            <person name="Godfrey J."/>
            <person name="Good R."/>
            <person name="Gotea V."/>
            <person name="Gravely B."/>
            <person name="Greenberg A.J."/>
            <person name="Griffiths-Jones S."/>
            <person name="Gross S."/>
            <person name="Guigo R."/>
            <person name="Gustafson E.A."/>
            <person name="Haerty W."/>
            <person name="Hahn M.W."/>
            <person name="Halligan D.L."/>
            <person name="Halpern A.L."/>
            <person name="Halter G.M."/>
            <person name="Han M.V."/>
            <person name="Heger A."/>
            <person name="Hillier L."/>
            <person name="Hinrichs A.S."/>
            <person name="Holmes I."/>
            <person name="Hoskins R.A."/>
            <person name="Hubisz M.J."/>
            <person name="Hultmark D."/>
            <person name="Huntley M.A."/>
            <person name="Jaffe D.B."/>
            <person name="Jagadeeshan S."/>
            <person name="Jeck W.R."/>
            <person name="Johnson J."/>
            <person name="Jones C.D."/>
            <person name="Jordan W.C."/>
            <person name="Karpen G.H."/>
            <person name="Kataoka E."/>
            <person name="Keightley P.D."/>
            <person name="Kheradpour P."/>
            <person name="Kirkness E.F."/>
            <person name="Koerich L.B."/>
            <person name="Kristiansen K."/>
            <person name="Kudrna D."/>
            <person name="Kulathinal R.J."/>
            <person name="Kumar S."/>
            <person name="Kwok R."/>
            <person name="Lander E."/>
            <person name="Langley C.H."/>
            <person name="Lapoint R."/>
            <person name="Lazzaro B.P."/>
            <person name="Lee S.J."/>
            <person name="Levesque L."/>
            <person name="Li R."/>
            <person name="Lin C.F."/>
            <person name="Lin M.F."/>
            <person name="Lindblad-Toh K."/>
            <person name="Llopart A."/>
            <person name="Long M."/>
            <person name="Low L."/>
            <person name="Lozovsky E."/>
            <person name="Lu J."/>
            <person name="Luo M."/>
            <person name="Machado C.A."/>
            <person name="Makalowski W."/>
            <person name="Marzo M."/>
            <person name="Matsuda M."/>
            <person name="Matzkin L."/>
            <person name="McAllister B."/>
            <person name="McBride C.S."/>
            <person name="McKernan B."/>
            <person name="McKernan K."/>
            <person name="Mendez-Lago M."/>
            <person name="Minx P."/>
            <person name="Mollenhauer M.U."/>
            <person name="Montooth K."/>
            <person name="Mount S.M."/>
            <person name="Mu X."/>
            <person name="Myers E."/>
            <person name="Negre B."/>
            <person name="Newfeld S."/>
            <person name="Nielsen R."/>
            <person name="Noor M.A."/>
            <person name="O'Grady P."/>
            <person name="Pachter L."/>
            <person name="Papaceit M."/>
            <person name="Parisi M.J."/>
            <person name="Parisi M."/>
            <person name="Parts L."/>
            <person name="Pedersen J.S."/>
            <person name="Pesole G."/>
            <person name="Phillippy A.M."/>
            <person name="Ponting C.P."/>
            <person name="Pop M."/>
            <person name="Porcelli D."/>
            <person name="Powell J.R."/>
            <person name="Prohaska S."/>
            <person name="Pruitt K."/>
            <person name="Puig M."/>
            <person name="Quesneville H."/>
            <person name="Ram K.R."/>
            <person name="Rand D."/>
            <person name="Rasmussen M.D."/>
            <person name="Reed L.K."/>
            <person name="Reenan R."/>
            <person name="Reily A."/>
            <person name="Remington K.A."/>
            <person name="Rieger T.T."/>
            <person name="Ritchie M.G."/>
            <person name="Robin C."/>
            <person name="Rogers Y.H."/>
            <person name="Rohde C."/>
            <person name="Rozas J."/>
            <person name="Rubenfield M.J."/>
            <person name="Ruiz A."/>
            <person name="Russo S."/>
            <person name="Salzberg S.L."/>
            <person name="Sanchez-Gracia A."/>
            <person name="Saranga D.J."/>
            <person name="Sato H."/>
            <person name="Schaeffer S.W."/>
            <person name="Schatz M.C."/>
            <person name="Schlenke T."/>
            <person name="Schwartz R."/>
            <person name="Segarra C."/>
            <person name="Singh R.S."/>
            <person name="Sirot L."/>
            <person name="Sirota M."/>
            <person name="Sisneros N.B."/>
            <person name="Smith C.D."/>
            <person name="Smith T.F."/>
            <person name="Spieth J."/>
            <person name="Stage D.E."/>
            <person name="Stark A."/>
            <person name="Stephan W."/>
            <person name="Strausberg R.L."/>
            <person name="Strempel S."/>
            <person name="Sturgill D."/>
            <person name="Sutton G."/>
            <person name="Sutton G.G."/>
            <person name="Tao W."/>
            <person name="Teichmann S."/>
            <person name="Tobari Y.N."/>
            <person name="Tomimura Y."/>
            <person name="Tsolas J.M."/>
            <person name="Valente V.L."/>
            <person name="Venter E."/>
            <person name="Venter J.C."/>
            <person name="Vicario S."/>
            <person name="Vieira F.G."/>
            <person name="Vilella A.J."/>
            <person name="Villasante A."/>
            <person name="Walenz B."/>
            <person name="Wang J."/>
            <person name="Wasserman M."/>
            <person name="Watts T."/>
            <person name="Wilson D."/>
            <person name="Wilson R.K."/>
            <person name="Wing R.A."/>
            <person name="Wolfner M.F."/>
            <person name="Wong A."/>
            <person name="Wong G.K."/>
            <person name="Wu C.I."/>
            <person name="Wu G."/>
            <person name="Yamamoto D."/>
            <person name="Yang H.P."/>
            <person name="Yang S.P."/>
            <person name="Yorke J.A."/>
            <person name="Yoshida K."/>
            <person name="Zdobnov E."/>
            <person name="Zhang P."/>
            <person name="Zhang Y."/>
            <person name="Zimin A.V."/>
            <person name="Baldwin J."/>
            <person name="Abdouelleil A."/>
            <person name="Abdulkadir J."/>
            <person name="Abebe A."/>
            <person name="Abera B."/>
            <person name="Abreu J."/>
            <person name="Acer S.C."/>
            <person name="Aftuck L."/>
            <person name="Alexander A."/>
            <person name="An P."/>
            <person name="Anderson E."/>
            <person name="Anderson S."/>
            <person name="Arachi H."/>
            <person name="Azer M."/>
            <person name="Bachantsang P."/>
            <person name="Barry A."/>
            <person name="Bayul T."/>
            <person name="Berlin A."/>
            <person name="Bessette D."/>
            <person name="Bloom T."/>
            <person name="Blye J."/>
            <person name="Boguslavskiy L."/>
            <person name="Bonnet C."/>
            <person name="Boukhgalter B."/>
            <person name="Bourzgui I."/>
            <person name="Brown A."/>
            <person name="Cahill P."/>
            <person name="Channer S."/>
            <person name="Cheshatsang Y."/>
            <person name="Chuda L."/>
            <person name="Citroen M."/>
            <person name="Collymore A."/>
            <person name="Cooke P."/>
            <person name="Costello M."/>
            <person name="D'Aco K."/>
            <person name="Daza R."/>
            <person name="De Haan G."/>
            <person name="DeGray S."/>
            <person name="DeMaso C."/>
            <person name="Dhargay N."/>
            <person name="Dooley K."/>
            <person name="Dooley E."/>
            <person name="Doricent M."/>
            <person name="Dorje P."/>
            <person name="Dorjee K."/>
            <person name="Dupes A."/>
            <person name="Elong R."/>
            <person name="Falk J."/>
            <person name="Farina A."/>
            <person name="Faro S."/>
            <person name="Ferguson D."/>
            <person name="Fisher S."/>
            <person name="Foley C.D."/>
            <person name="Franke A."/>
            <person name="Friedrich D."/>
            <person name="Gadbois L."/>
            <person name="Gearin G."/>
            <person name="Gearin C.R."/>
            <person name="Giannoukos G."/>
            <person name="Goode T."/>
            <person name="Graham J."/>
            <person name="Grandbois E."/>
            <person name="Grewal S."/>
            <person name="Gyaltsen K."/>
            <person name="Hafez N."/>
            <person name="Hagos B."/>
            <person name="Hall J."/>
            <person name="Henson C."/>
            <person name="Hollinger A."/>
            <person name="Honan T."/>
            <person name="Huard M.D."/>
            <person name="Hughes L."/>
            <person name="Hurhula B."/>
            <person name="Husby M.E."/>
            <person name="Kamat A."/>
            <person name="Kanga B."/>
            <person name="Kashin S."/>
            <person name="Khazanovich D."/>
            <person name="Kisner P."/>
            <person name="Lance K."/>
            <person name="Lara M."/>
            <person name="Lee W."/>
            <person name="Lennon N."/>
            <person name="Letendre F."/>
            <person name="LeVine R."/>
            <person name="Lipovsky A."/>
            <person name="Liu X."/>
            <person name="Liu J."/>
            <person name="Liu S."/>
            <person name="Lokyitsang T."/>
            <person name="Lokyitsang Y."/>
            <person name="Lubonja R."/>
            <person name="Lui A."/>
            <person name="MacDonald P."/>
            <person name="Magnisalis V."/>
            <person name="Maru K."/>
            <person name="Matthews C."/>
            <person name="McCusker W."/>
            <person name="McDonough S."/>
            <person name="Mehta T."/>
            <person name="Meldrim J."/>
            <person name="Meneus L."/>
            <person name="Mihai O."/>
            <person name="Mihalev A."/>
            <person name="Mihova T."/>
            <person name="Mittelman R."/>
            <person name="Mlenga V."/>
            <person name="Montmayeur A."/>
            <person name="Mulrain L."/>
            <person name="Navidi A."/>
            <person name="Naylor J."/>
            <person name="Negash T."/>
            <person name="Nguyen T."/>
            <person name="Nguyen N."/>
            <person name="Nicol R."/>
            <person name="Norbu C."/>
            <person name="Norbu N."/>
            <person name="Novod N."/>
            <person name="O'Neill B."/>
            <person name="Osman S."/>
            <person name="Markiewicz E."/>
            <person name="Oyono O.L."/>
            <person name="Patti C."/>
            <person name="Phunkhang P."/>
            <person name="Pierre F."/>
            <person name="Priest M."/>
            <person name="Raghuraman S."/>
            <person name="Rege F."/>
            <person name="Reyes R."/>
            <person name="Rise C."/>
            <person name="Rogov P."/>
            <person name="Ross K."/>
            <person name="Ryan E."/>
            <person name="Settipalli S."/>
            <person name="Shea T."/>
            <person name="Sherpa N."/>
            <person name="Shi L."/>
            <person name="Shih D."/>
            <person name="Sparrow T."/>
            <person name="Spaulding J."/>
            <person name="Stalker J."/>
            <person name="Stange-Thomann N."/>
            <person name="Stavropoulos S."/>
            <person name="Stone C."/>
            <person name="Strader C."/>
            <person name="Tesfaye S."/>
            <person name="Thomson T."/>
            <person name="Thoulutsang Y."/>
            <person name="Thoulutsang D."/>
            <person name="Topham K."/>
            <person name="Topping I."/>
            <person name="Tsamla T."/>
            <person name="Vassiliev H."/>
            <person name="Vo A."/>
            <person name="Wangchuk T."/>
            <person name="Wangdi T."/>
            <person name="Weiand M."/>
            <person name="Wilkinson J."/>
            <person name="Wilson A."/>
            <person name="Yadav S."/>
            <person name="Young G."/>
            <person name="Yu Q."/>
            <person name="Zembek L."/>
            <person name="Zhong D."/>
            <person name="Zimmer A."/>
            <person name="Zwirko Z."/>
            <person name="Jaffe D.B."/>
            <person name="Alvarez P."/>
            <person name="Brockman W."/>
            <person name="Butler J."/>
            <person name="Chin C."/>
            <person name="Gnerre S."/>
            <person name="Grabherr M."/>
            <person name="Kleber M."/>
            <person name="Mauceli E."/>
            <person name="MacCallum I."/>
        </authorList>
    </citation>
    <scope>NUCLEOTIDE SEQUENCE [LARGE SCALE GENOMIC DNA]</scope>
    <source>
        <strain evidence="2">Tucson 15287-2541.00</strain>
    </source>
</reference>
<name>B4IXQ2_DROGR</name>
<dbReference type="EMBL" id="CH916366">
    <property type="protein sequence ID" value="EDV97514.1"/>
    <property type="molecule type" value="Genomic_DNA"/>
</dbReference>
<dbReference type="OrthoDB" id="7862613at2759"/>
<dbReference type="AlphaFoldDB" id="B4IXQ2"/>